<feature type="compositionally biased region" description="Basic and acidic residues" evidence="1">
    <location>
        <begin position="74"/>
        <end position="85"/>
    </location>
</feature>
<keyword evidence="3" id="KW-1185">Reference proteome</keyword>
<protein>
    <submittedName>
        <fullName evidence="2">Uncharacterized protein</fullName>
    </submittedName>
</protein>
<feature type="compositionally biased region" description="Polar residues" evidence="1">
    <location>
        <begin position="86"/>
        <end position="95"/>
    </location>
</feature>
<dbReference type="AlphaFoldDB" id="A0A9P4R0W3"/>
<organism evidence="2 3">
    <name type="scientific">Polyplosphaeria fusca</name>
    <dbReference type="NCBI Taxonomy" id="682080"/>
    <lineage>
        <taxon>Eukaryota</taxon>
        <taxon>Fungi</taxon>
        <taxon>Dikarya</taxon>
        <taxon>Ascomycota</taxon>
        <taxon>Pezizomycotina</taxon>
        <taxon>Dothideomycetes</taxon>
        <taxon>Pleosporomycetidae</taxon>
        <taxon>Pleosporales</taxon>
        <taxon>Tetraplosphaeriaceae</taxon>
        <taxon>Polyplosphaeria</taxon>
    </lineage>
</organism>
<proteinExistence type="predicted"/>
<gene>
    <name evidence="2" type="ORF">EJ04DRAFT_129752</name>
</gene>
<comment type="caution">
    <text evidence="2">The sequence shown here is derived from an EMBL/GenBank/DDBJ whole genome shotgun (WGS) entry which is preliminary data.</text>
</comment>
<dbReference type="EMBL" id="ML996118">
    <property type="protein sequence ID" value="KAF2737147.1"/>
    <property type="molecule type" value="Genomic_DNA"/>
</dbReference>
<dbReference type="Proteomes" id="UP000799444">
    <property type="component" value="Unassembled WGS sequence"/>
</dbReference>
<evidence type="ECO:0000256" key="1">
    <source>
        <dbReference type="SAM" id="MobiDB-lite"/>
    </source>
</evidence>
<reference evidence="2" key="1">
    <citation type="journal article" date="2020" name="Stud. Mycol.">
        <title>101 Dothideomycetes genomes: a test case for predicting lifestyles and emergence of pathogens.</title>
        <authorList>
            <person name="Haridas S."/>
            <person name="Albert R."/>
            <person name="Binder M."/>
            <person name="Bloem J."/>
            <person name="Labutti K."/>
            <person name="Salamov A."/>
            <person name="Andreopoulos B."/>
            <person name="Baker S."/>
            <person name="Barry K."/>
            <person name="Bills G."/>
            <person name="Bluhm B."/>
            <person name="Cannon C."/>
            <person name="Castanera R."/>
            <person name="Culley D."/>
            <person name="Daum C."/>
            <person name="Ezra D."/>
            <person name="Gonzalez J."/>
            <person name="Henrissat B."/>
            <person name="Kuo A."/>
            <person name="Liang C."/>
            <person name="Lipzen A."/>
            <person name="Lutzoni F."/>
            <person name="Magnuson J."/>
            <person name="Mondo S."/>
            <person name="Nolan M."/>
            <person name="Ohm R."/>
            <person name="Pangilinan J."/>
            <person name="Park H.-J."/>
            <person name="Ramirez L."/>
            <person name="Alfaro M."/>
            <person name="Sun H."/>
            <person name="Tritt A."/>
            <person name="Yoshinaga Y."/>
            <person name="Zwiers L.-H."/>
            <person name="Turgeon B."/>
            <person name="Goodwin S."/>
            <person name="Spatafora J."/>
            <person name="Crous P."/>
            <person name="Grigoriev I."/>
        </authorList>
    </citation>
    <scope>NUCLEOTIDE SEQUENCE</scope>
    <source>
        <strain evidence="2">CBS 125425</strain>
    </source>
</reference>
<evidence type="ECO:0000313" key="3">
    <source>
        <dbReference type="Proteomes" id="UP000799444"/>
    </source>
</evidence>
<feature type="region of interest" description="Disordered" evidence="1">
    <location>
        <begin position="74"/>
        <end position="95"/>
    </location>
</feature>
<evidence type="ECO:0000313" key="2">
    <source>
        <dbReference type="EMBL" id="KAF2737147.1"/>
    </source>
</evidence>
<accession>A0A9P4R0W3</accession>
<name>A0A9P4R0W3_9PLEO</name>
<sequence>MLASHNCLAFPFTPASAISSGTSHIASVATFRGKASCSIILPGANGLVAATRPLKALATHHALCLFIPRGPMEIRHSSGPRDRGRAQNSWGLGVS</sequence>